<proteinExistence type="predicted"/>
<dbReference type="InterPro" id="IPR011992">
    <property type="entry name" value="EF-hand-dom_pair"/>
</dbReference>
<feature type="domain" description="EF-hand" evidence="3">
    <location>
        <begin position="52"/>
        <end position="87"/>
    </location>
</feature>
<dbReference type="PROSITE" id="PS00018">
    <property type="entry name" value="EF_HAND_1"/>
    <property type="match status" value="2"/>
</dbReference>
<organism evidence="4 5">
    <name type="scientific">Palleronia marisminoris</name>
    <dbReference type="NCBI Taxonomy" id="315423"/>
    <lineage>
        <taxon>Bacteria</taxon>
        <taxon>Pseudomonadati</taxon>
        <taxon>Pseudomonadota</taxon>
        <taxon>Alphaproteobacteria</taxon>
        <taxon>Rhodobacterales</taxon>
        <taxon>Roseobacteraceae</taxon>
        <taxon>Palleronia</taxon>
    </lineage>
</organism>
<protein>
    <submittedName>
        <fullName evidence="4">EF hand</fullName>
    </submittedName>
</protein>
<feature type="region of interest" description="Disordered" evidence="1">
    <location>
        <begin position="129"/>
        <end position="163"/>
    </location>
</feature>
<evidence type="ECO:0000256" key="1">
    <source>
        <dbReference type="SAM" id="MobiDB-lite"/>
    </source>
</evidence>
<keyword evidence="5" id="KW-1185">Reference proteome</keyword>
<evidence type="ECO:0000313" key="5">
    <source>
        <dbReference type="Proteomes" id="UP000193870"/>
    </source>
</evidence>
<gene>
    <name evidence="4" type="ORF">PAM7066_02465</name>
</gene>
<dbReference type="RefSeq" id="WP_175484636.1">
    <property type="nucleotide sequence ID" value="NZ_FOPF01000006.1"/>
</dbReference>
<evidence type="ECO:0000256" key="2">
    <source>
        <dbReference type="SAM" id="SignalP"/>
    </source>
</evidence>
<feature type="compositionally biased region" description="Basic and acidic residues" evidence="1">
    <location>
        <begin position="152"/>
        <end position="163"/>
    </location>
</feature>
<name>A0A1Y5SZL7_9RHOB</name>
<dbReference type="SUPFAM" id="SSF47473">
    <property type="entry name" value="EF-hand"/>
    <property type="match status" value="1"/>
</dbReference>
<dbReference type="STRING" id="315423.SAMN04488020_106230"/>
<dbReference type="InterPro" id="IPR002048">
    <property type="entry name" value="EF_hand_dom"/>
</dbReference>
<feature type="chain" id="PRO_5011012046" evidence="2">
    <location>
        <begin position="27"/>
        <end position="163"/>
    </location>
</feature>
<dbReference type="Gene3D" id="1.10.238.10">
    <property type="entry name" value="EF-hand"/>
    <property type="match status" value="2"/>
</dbReference>
<dbReference type="AlphaFoldDB" id="A0A1Y5SZL7"/>
<reference evidence="4 5" key="1">
    <citation type="submission" date="2017-03" db="EMBL/GenBank/DDBJ databases">
        <authorList>
            <person name="Afonso C.L."/>
            <person name="Miller P.J."/>
            <person name="Scott M.A."/>
            <person name="Spackman E."/>
            <person name="Goraichik I."/>
            <person name="Dimitrov K.M."/>
            <person name="Suarez D.L."/>
            <person name="Swayne D.E."/>
        </authorList>
    </citation>
    <scope>NUCLEOTIDE SEQUENCE [LARGE SCALE GENOMIC DNA]</scope>
    <source>
        <strain evidence="4 5">CECT 7066</strain>
    </source>
</reference>
<feature type="domain" description="EF-hand" evidence="3">
    <location>
        <begin position="115"/>
        <end position="150"/>
    </location>
</feature>
<keyword evidence="2" id="KW-0732">Signal</keyword>
<evidence type="ECO:0000313" key="4">
    <source>
        <dbReference type="EMBL" id="SLN52602.1"/>
    </source>
</evidence>
<accession>A0A1Y5SZL7</accession>
<feature type="signal peptide" evidence="2">
    <location>
        <begin position="1"/>
        <end position="26"/>
    </location>
</feature>
<sequence length="163" mass="17606">MIRTAIFALMAGTVMAGATFAQNASATNQGTQRPHPILRLDQNDDGQISREEMQAMGQNPMARADANGDGTVSRDEVISAAVERATERAGAMFDRFDEDNNGEIAVVNLPQPRGAHGDRAEQLFDRFDADGDGTLSAEEISQIPPMGRRGHHGPDGQMDHYRG</sequence>
<dbReference type="Proteomes" id="UP000193870">
    <property type="component" value="Unassembled WGS sequence"/>
</dbReference>
<dbReference type="Pfam" id="PF13202">
    <property type="entry name" value="EF-hand_5"/>
    <property type="match status" value="3"/>
</dbReference>
<dbReference type="EMBL" id="FWFV01000006">
    <property type="protein sequence ID" value="SLN52602.1"/>
    <property type="molecule type" value="Genomic_DNA"/>
</dbReference>
<evidence type="ECO:0000259" key="3">
    <source>
        <dbReference type="PROSITE" id="PS50222"/>
    </source>
</evidence>
<dbReference type="GO" id="GO:0005509">
    <property type="term" value="F:calcium ion binding"/>
    <property type="evidence" value="ECO:0007669"/>
    <property type="project" value="InterPro"/>
</dbReference>
<dbReference type="InterPro" id="IPR018247">
    <property type="entry name" value="EF_Hand_1_Ca_BS"/>
</dbReference>
<dbReference type="PROSITE" id="PS50222">
    <property type="entry name" value="EF_HAND_2"/>
    <property type="match status" value="2"/>
</dbReference>